<name>A0ABQ1IGY5_9GAMM</name>
<evidence type="ECO:0000313" key="4">
    <source>
        <dbReference type="EMBL" id="GGB40967.1"/>
    </source>
</evidence>
<evidence type="ECO:0000259" key="3">
    <source>
        <dbReference type="PROSITE" id="PS51371"/>
    </source>
</evidence>
<dbReference type="Pfam" id="PF00571">
    <property type="entry name" value="CBS"/>
    <property type="match status" value="2"/>
</dbReference>
<dbReference type="PANTHER" id="PTHR43080:SF2">
    <property type="entry name" value="CBS DOMAIN-CONTAINING PROTEIN"/>
    <property type="match status" value="1"/>
</dbReference>
<feature type="domain" description="CBS" evidence="3">
    <location>
        <begin position="82"/>
        <end position="137"/>
    </location>
</feature>
<accession>A0ABQ1IGY5</accession>
<protein>
    <submittedName>
        <fullName evidence="4">CBS domain-containing protein</fullName>
    </submittedName>
</protein>
<dbReference type="InterPro" id="IPR000644">
    <property type="entry name" value="CBS_dom"/>
</dbReference>
<comment type="caution">
    <text evidence="4">The sequence shown here is derived from an EMBL/GenBank/DDBJ whole genome shotgun (WGS) entry which is preliminary data.</text>
</comment>
<gene>
    <name evidence="4" type="ORF">GCM10011502_12900</name>
</gene>
<proteinExistence type="predicted"/>
<keyword evidence="1 2" id="KW-0129">CBS domain</keyword>
<dbReference type="SUPFAM" id="SSF54631">
    <property type="entry name" value="CBS-domain pair"/>
    <property type="match status" value="1"/>
</dbReference>
<reference evidence="5" key="1">
    <citation type="journal article" date="2019" name="Int. J. Syst. Evol. Microbiol.">
        <title>The Global Catalogue of Microorganisms (GCM) 10K type strain sequencing project: providing services to taxonomists for standard genome sequencing and annotation.</title>
        <authorList>
            <consortium name="The Broad Institute Genomics Platform"/>
            <consortium name="The Broad Institute Genome Sequencing Center for Infectious Disease"/>
            <person name="Wu L."/>
            <person name="Ma J."/>
        </authorList>
    </citation>
    <scope>NUCLEOTIDE SEQUENCE [LARGE SCALE GENOMIC DNA]</scope>
    <source>
        <strain evidence="5">CGMCC 1.15923</strain>
    </source>
</reference>
<dbReference type="EMBL" id="BMKE01000008">
    <property type="protein sequence ID" value="GGB40967.1"/>
    <property type="molecule type" value="Genomic_DNA"/>
</dbReference>
<dbReference type="PANTHER" id="PTHR43080">
    <property type="entry name" value="CBS DOMAIN-CONTAINING PROTEIN CBSX3, MITOCHONDRIAL"/>
    <property type="match status" value="1"/>
</dbReference>
<dbReference type="Proteomes" id="UP000646152">
    <property type="component" value="Unassembled WGS sequence"/>
</dbReference>
<evidence type="ECO:0000313" key="5">
    <source>
        <dbReference type="Proteomes" id="UP000646152"/>
    </source>
</evidence>
<dbReference type="PROSITE" id="PS51371">
    <property type="entry name" value="CBS"/>
    <property type="match status" value="2"/>
</dbReference>
<feature type="domain" description="CBS" evidence="3">
    <location>
        <begin position="7"/>
        <end position="66"/>
    </location>
</feature>
<organism evidence="4 5">
    <name type="scientific">Oceanisphaera marina</name>
    <dbReference type="NCBI Taxonomy" id="2017550"/>
    <lineage>
        <taxon>Bacteria</taxon>
        <taxon>Pseudomonadati</taxon>
        <taxon>Pseudomonadota</taxon>
        <taxon>Gammaproteobacteria</taxon>
        <taxon>Aeromonadales</taxon>
        <taxon>Aeromonadaceae</taxon>
        <taxon>Oceanisphaera</taxon>
    </lineage>
</organism>
<evidence type="ECO:0000256" key="1">
    <source>
        <dbReference type="ARBA" id="ARBA00023122"/>
    </source>
</evidence>
<dbReference type="Gene3D" id="3.10.580.10">
    <property type="entry name" value="CBS-domain"/>
    <property type="match status" value="1"/>
</dbReference>
<dbReference type="RefSeq" id="WP_188629288.1">
    <property type="nucleotide sequence ID" value="NZ_BMKE01000008.1"/>
</dbReference>
<dbReference type="SMART" id="SM00116">
    <property type="entry name" value="CBS"/>
    <property type="match status" value="2"/>
</dbReference>
<dbReference type="InterPro" id="IPR046342">
    <property type="entry name" value="CBS_dom_sf"/>
</dbReference>
<keyword evidence="5" id="KW-1185">Reference proteome</keyword>
<dbReference type="InterPro" id="IPR051257">
    <property type="entry name" value="Diverse_CBS-Domain"/>
</dbReference>
<sequence>MRVQEIMTRRIATIHQDDRLQLVHDIFAQAPFRHLLVLNGQEQLCGIISHADMTAALSPYLGTDAEVERDRETLQRRAHQVMSRNLVTITGAATLESAARIMLEHNIGCLPVVEQGRLEGLVSWKDLLRQFIAKIPQ</sequence>
<evidence type="ECO:0000256" key="2">
    <source>
        <dbReference type="PROSITE-ProRule" id="PRU00703"/>
    </source>
</evidence>
<dbReference type="CDD" id="cd04584">
    <property type="entry name" value="CBS_pair_AcuB_like"/>
    <property type="match status" value="1"/>
</dbReference>